<dbReference type="Gramene" id="TraesWEE_scaffold_055420_01G000200.1">
    <property type="protein sequence ID" value="TraesWEE_scaffold_055420_01G000200.1"/>
    <property type="gene ID" value="TraesWEE_scaffold_055420_01G000200"/>
</dbReference>
<dbReference type="OMA" id="EEYMLFE"/>
<dbReference type="Gramene" id="TraesCS6B02G273700.1">
    <property type="protein sequence ID" value="TraesCS6B02G273700.1"/>
    <property type="gene ID" value="TraesCS6B02G273700"/>
</dbReference>
<keyword evidence="2" id="KW-1185">Reference proteome</keyword>
<name>A0A3B6PNC0_WHEAT</name>
<proteinExistence type="predicted"/>
<dbReference type="EnsemblPlants" id="TraesCS6B02G273700.1">
    <property type="protein sequence ID" value="TraesCS6B02G273700.1"/>
    <property type="gene ID" value="TraesCS6B02G273700"/>
</dbReference>
<dbReference type="PANTHER" id="PTHR33872:SF4">
    <property type="entry name" value="NO APICAL MERISTEM-ASSOCIATED C-TERMINAL DOMAIN-CONTAINING PROTEIN"/>
    <property type="match status" value="1"/>
</dbReference>
<dbReference type="AlphaFoldDB" id="A0A3B6PNC0"/>
<dbReference type="SMR" id="A0A3B6PNC0"/>
<dbReference type="Gramene" id="TraesSTA6B03G03551390.1">
    <property type="protein sequence ID" value="TraesSTA6B03G03551390.1"/>
    <property type="gene ID" value="TraesSTA6B03G03551390"/>
</dbReference>
<dbReference type="Gramene" id="TraesSYM6B03G03503660.1">
    <property type="protein sequence ID" value="TraesSYM6B03G03503660.1"/>
    <property type="gene ID" value="TraesSYM6B03G03503660"/>
</dbReference>
<dbReference type="Gramene" id="TraesROB_scaffold_027412_01G000200.1">
    <property type="protein sequence ID" value="TraesROB_scaffold_027412_01G000200.1"/>
    <property type="gene ID" value="TraesROB_scaffold_027412_01G000200"/>
</dbReference>
<dbReference type="Gramene" id="TraesCLE_scaffold_023527_01G000300.1">
    <property type="protein sequence ID" value="TraesCLE_scaffold_023527_01G000300.1"/>
    <property type="gene ID" value="TraesCLE_scaffold_023527_01G000300"/>
</dbReference>
<gene>
    <name evidence="1" type="primary">LOC123137678</name>
</gene>
<dbReference type="Gramene" id="TraesPARA_EIv1.0_2072930.1">
    <property type="protein sequence ID" value="TraesPARA_EIv1.0_2072930.1.CDS"/>
    <property type="gene ID" value="TraesPARA_EIv1.0_2072930"/>
</dbReference>
<dbReference type="GeneID" id="123137678"/>
<dbReference type="Gramene" id="TraesJUL6B03G03592050.1">
    <property type="protein sequence ID" value="TraesJUL6B03G03592050.1"/>
    <property type="gene ID" value="TraesJUL6B03G03592050"/>
</dbReference>
<evidence type="ECO:0000313" key="2">
    <source>
        <dbReference type="Proteomes" id="UP000019116"/>
    </source>
</evidence>
<dbReference type="Gramene" id="TraesNOR6B03G03597600.1">
    <property type="protein sequence ID" value="TraesNOR6B03G03597600.1"/>
    <property type="gene ID" value="TraesNOR6B03G03597600"/>
</dbReference>
<dbReference type="Proteomes" id="UP000019116">
    <property type="component" value="Chromosome 6B"/>
</dbReference>
<reference evidence="1" key="2">
    <citation type="submission" date="2018-10" db="UniProtKB">
        <authorList>
            <consortium name="EnsemblPlants"/>
        </authorList>
    </citation>
    <scope>IDENTIFICATION</scope>
</reference>
<dbReference type="Gramene" id="TraesLDM6B03G03563620.1">
    <property type="protein sequence ID" value="TraesLDM6B03G03563620.1"/>
    <property type="gene ID" value="TraesLDM6B03G03563620"/>
</dbReference>
<dbReference type="Gramene" id="TraesCAD_scaffold_091543_01G000300.1">
    <property type="protein sequence ID" value="TraesCAD_scaffold_091543_01G000300.1"/>
    <property type="gene ID" value="TraesCAD_scaffold_091543_01G000300"/>
</dbReference>
<dbReference type="Gramene" id="TraesLAC6B03G03516360.1">
    <property type="protein sequence ID" value="TraesLAC6B03G03516360.1"/>
    <property type="gene ID" value="TraesLAC6B03G03516360"/>
</dbReference>
<reference evidence="1" key="1">
    <citation type="submission" date="2018-08" db="EMBL/GenBank/DDBJ databases">
        <authorList>
            <person name="Rossello M."/>
        </authorList>
    </citation>
    <scope>NUCLEOTIDE SEQUENCE [LARGE SCALE GENOMIC DNA]</scope>
    <source>
        <strain evidence="1">cv. Chinese Spring</strain>
    </source>
</reference>
<dbReference type="Gramene" id="TraesCS6B03G0795600.1">
    <property type="protein sequence ID" value="TraesCS6B03G0795600.1.CDS"/>
    <property type="gene ID" value="TraesCS6B03G0795600"/>
</dbReference>
<protein>
    <submittedName>
        <fullName evidence="1">Uncharacterized protein</fullName>
    </submittedName>
</protein>
<organism evidence="1">
    <name type="scientific">Triticum aestivum</name>
    <name type="common">Wheat</name>
    <dbReference type="NCBI Taxonomy" id="4565"/>
    <lineage>
        <taxon>Eukaryota</taxon>
        <taxon>Viridiplantae</taxon>
        <taxon>Streptophyta</taxon>
        <taxon>Embryophyta</taxon>
        <taxon>Tracheophyta</taxon>
        <taxon>Spermatophyta</taxon>
        <taxon>Magnoliopsida</taxon>
        <taxon>Liliopsida</taxon>
        <taxon>Poales</taxon>
        <taxon>Poaceae</taxon>
        <taxon>BOP clade</taxon>
        <taxon>Pooideae</taxon>
        <taxon>Triticodae</taxon>
        <taxon>Triticeae</taxon>
        <taxon>Triticinae</taxon>
        <taxon>Triticum</taxon>
    </lineage>
</organism>
<dbReference type="PANTHER" id="PTHR33872">
    <property type="entry name" value="DNA POLYMERASE EPSILON CATALYTIC SUBUNIT A"/>
    <property type="match status" value="1"/>
</dbReference>
<accession>A0A3B6PNC0</accession>
<dbReference type="Gramene" id="TraesJAG6B03G03551160.1">
    <property type="protein sequence ID" value="TraesJAG6B03G03551160.1"/>
    <property type="gene ID" value="TraesJAG6B03G03551160"/>
</dbReference>
<dbReference type="STRING" id="4565.A0A3B6PNC0"/>
<dbReference type="Gramene" id="TraesARI6B03G03521530.1">
    <property type="protein sequence ID" value="TraesARI6B03G03521530.1"/>
    <property type="gene ID" value="TraesARI6B03G03521530"/>
</dbReference>
<sequence length="169" mass="19371">MIKGCAAMKMASSAPLCQPHGPCVRRGRMAGPVQSITRAEIDHFWRRKKLEEEELPLDDEKEAARIKAKSLKQEEYMLFEQRINGIIGEKTETAEMMEEGEIARNIEIQIGIKDWWRKSSYAYLNQPAVASIDDNSSWKENTGYIPQKMHFRCSPPAVYQMNVTAFGIF</sequence>
<dbReference type="RefSeq" id="XP_044413437.1">
    <property type="nucleotide sequence ID" value="XM_044557502.1"/>
</dbReference>
<dbReference type="OrthoDB" id="1932217at2759"/>
<dbReference type="Gramene" id="TraesMAC6B03G03560950.1">
    <property type="protein sequence ID" value="TraesMAC6B03G03560950.1"/>
    <property type="gene ID" value="TraesMAC6B03G03560950"/>
</dbReference>
<evidence type="ECO:0000313" key="1">
    <source>
        <dbReference type="EnsemblPlants" id="TraesCS6B02G273700.1"/>
    </source>
</evidence>